<evidence type="ECO:0000313" key="1">
    <source>
        <dbReference type="EMBL" id="OGZ08057.1"/>
    </source>
</evidence>
<name>A0A1G2D3H0_9BACT</name>
<protein>
    <submittedName>
        <fullName evidence="1">Uncharacterized protein</fullName>
    </submittedName>
</protein>
<dbReference type="EMBL" id="MHLL01000044">
    <property type="protein sequence ID" value="OGZ08057.1"/>
    <property type="molecule type" value="Genomic_DNA"/>
</dbReference>
<reference evidence="1 2" key="1">
    <citation type="journal article" date="2016" name="Nat. Commun.">
        <title>Thousands of microbial genomes shed light on interconnected biogeochemical processes in an aquifer system.</title>
        <authorList>
            <person name="Anantharaman K."/>
            <person name="Brown C.T."/>
            <person name="Hug L.A."/>
            <person name="Sharon I."/>
            <person name="Castelle C.J."/>
            <person name="Probst A.J."/>
            <person name="Thomas B.C."/>
            <person name="Singh A."/>
            <person name="Wilkins M.J."/>
            <person name="Karaoz U."/>
            <person name="Brodie E.L."/>
            <person name="Williams K.H."/>
            <person name="Hubbard S.S."/>
            <person name="Banfield J.F."/>
        </authorList>
    </citation>
    <scope>NUCLEOTIDE SEQUENCE [LARGE SCALE GENOMIC DNA]</scope>
</reference>
<comment type="caution">
    <text evidence="1">The sequence shown here is derived from an EMBL/GenBank/DDBJ whole genome shotgun (WGS) entry which is preliminary data.</text>
</comment>
<sequence length="73" mass="7794">MAKVTGTDLKPATTEQLVTLSSTIALELVKGLARAKVPFAQAQTWATNKSMPQRAARKIAQELGCEIFVPGLP</sequence>
<gene>
    <name evidence="1" type="ORF">A3D65_04615</name>
</gene>
<dbReference type="AlphaFoldDB" id="A0A1G2D3H0"/>
<dbReference type="STRING" id="1798661.A3D65_04615"/>
<dbReference type="Proteomes" id="UP000177996">
    <property type="component" value="Unassembled WGS sequence"/>
</dbReference>
<proteinExistence type="predicted"/>
<evidence type="ECO:0000313" key="2">
    <source>
        <dbReference type="Proteomes" id="UP000177996"/>
    </source>
</evidence>
<organism evidence="1 2">
    <name type="scientific">Candidatus Lloydbacteria bacterium RIFCSPHIGHO2_02_FULL_50_13</name>
    <dbReference type="NCBI Taxonomy" id="1798661"/>
    <lineage>
        <taxon>Bacteria</taxon>
        <taxon>Candidatus Lloydiibacteriota</taxon>
    </lineage>
</organism>
<accession>A0A1G2D3H0</accession>